<accession>A0A7G2CP49</accession>
<evidence type="ECO:0000313" key="1">
    <source>
        <dbReference type="EMBL" id="CAD2220724.1"/>
    </source>
</evidence>
<dbReference type="VEuPathDB" id="TriTrypDB:ADEAN_000824600"/>
<name>A0A7G2CP49_9TRYP</name>
<sequence length="217" mass="24227">MEDQGLDELFGNMPTLEGLKAGIQHTFAQMAKMPADFSEDDHKIYNEAMKDGSINPALFFLFTRSDAYQQYPEDKQKALLEIYKTQIGSSFKTFTLRSEDIRIVRRERNLYVTFIANEIGCEDLTIASPIIVPPLQLAAPNTTVKVLKLQVDGGFDLRCLREFTVLESLSLFCKKNACDGSCLRETLNTLAGVFRPHGEVPRPVGLAVRQGDSGEDA</sequence>
<gene>
    <name evidence="1" type="ORF">ADEAN_000824600</name>
</gene>
<organism evidence="1 2">
    <name type="scientific">Angomonas deanei</name>
    <dbReference type="NCBI Taxonomy" id="59799"/>
    <lineage>
        <taxon>Eukaryota</taxon>
        <taxon>Discoba</taxon>
        <taxon>Euglenozoa</taxon>
        <taxon>Kinetoplastea</taxon>
        <taxon>Metakinetoplastina</taxon>
        <taxon>Trypanosomatida</taxon>
        <taxon>Trypanosomatidae</taxon>
        <taxon>Strigomonadinae</taxon>
        <taxon>Angomonas</taxon>
    </lineage>
</organism>
<dbReference type="Proteomes" id="UP000515908">
    <property type="component" value="Chromosome 18"/>
</dbReference>
<proteinExistence type="predicted"/>
<reference evidence="1 2" key="1">
    <citation type="submission" date="2020-08" db="EMBL/GenBank/DDBJ databases">
        <authorList>
            <person name="Newling K."/>
            <person name="Davey J."/>
            <person name="Forrester S."/>
        </authorList>
    </citation>
    <scope>NUCLEOTIDE SEQUENCE [LARGE SCALE GENOMIC DNA]</scope>
    <source>
        <strain evidence="2">Crithidia deanei Carvalho (ATCC PRA-265)</strain>
    </source>
</reference>
<protein>
    <submittedName>
        <fullName evidence="1">Uncharacterized protein</fullName>
    </submittedName>
</protein>
<keyword evidence="2" id="KW-1185">Reference proteome</keyword>
<dbReference type="AlphaFoldDB" id="A0A7G2CP49"/>
<evidence type="ECO:0000313" key="2">
    <source>
        <dbReference type="Proteomes" id="UP000515908"/>
    </source>
</evidence>
<dbReference type="EMBL" id="LR877162">
    <property type="protein sequence ID" value="CAD2220724.1"/>
    <property type="molecule type" value="Genomic_DNA"/>
</dbReference>